<feature type="domain" description="Glucose-methanol-choline oxidoreductase C-terminal" evidence="5">
    <location>
        <begin position="26"/>
        <end position="164"/>
    </location>
</feature>
<protein>
    <recommendedName>
        <fullName evidence="5">Glucose-methanol-choline oxidoreductase C-terminal domain-containing protein</fullName>
    </recommendedName>
</protein>
<dbReference type="PANTHER" id="PTHR46056">
    <property type="entry name" value="LONG-CHAIN-ALCOHOL OXIDASE"/>
    <property type="match status" value="1"/>
</dbReference>
<dbReference type="OrthoDB" id="269227at2759"/>
<gene>
    <name evidence="6" type="ORF">N0V84_007457</name>
</gene>
<evidence type="ECO:0000259" key="5">
    <source>
        <dbReference type="Pfam" id="PF05199"/>
    </source>
</evidence>
<keyword evidence="3" id="KW-0274">FAD</keyword>
<dbReference type="EMBL" id="JAPEUR010000164">
    <property type="protein sequence ID" value="KAJ4317238.1"/>
    <property type="molecule type" value="Genomic_DNA"/>
</dbReference>
<dbReference type="PANTHER" id="PTHR46056:SF12">
    <property type="entry name" value="LONG-CHAIN-ALCOHOL OXIDASE"/>
    <property type="match status" value="1"/>
</dbReference>
<dbReference type="GO" id="GO:0016614">
    <property type="term" value="F:oxidoreductase activity, acting on CH-OH group of donors"/>
    <property type="evidence" value="ECO:0007669"/>
    <property type="project" value="InterPro"/>
</dbReference>
<comment type="caution">
    <text evidence="6">The sequence shown here is derived from an EMBL/GenBank/DDBJ whole genome shotgun (WGS) entry which is preliminary data.</text>
</comment>
<dbReference type="InterPro" id="IPR036188">
    <property type="entry name" value="FAD/NAD-bd_sf"/>
</dbReference>
<organism evidence="6 7">
    <name type="scientific">Fusarium piperis</name>
    <dbReference type="NCBI Taxonomy" id="1435070"/>
    <lineage>
        <taxon>Eukaryota</taxon>
        <taxon>Fungi</taxon>
        <taxon>Dikarya</taxon>
        <taxon>Ascomycota</taxon>
        <taxon>Pezizomycotina</taxon>
        <taxon>Sordariomycetes</taxon>
        <taxon>Hypocreomycetidae</taxon>
        <taxon>Hypocreales</taxon>
        <taxon>Nectriaceae</taxon>
        <taxon>Fusarium</taxon>
        <taxon>Fusarium solani species complex</taxon>
    </lineage>
</organism>
<name>A0A9W9BND6_9HYPO</name>
<evidence type="ECO:0000313" key="6">
    <source>
        <dbReference type="EMBL" id="KAJ4317238.1"/>
    </source>
</evidence>
<evidence type="ECO:0000256" key="1">
    <source>
        <dbReference type="ARBA" id="ARBA00010790"/>
    </source>
</evidence>
<comment type="similarity">
    <text evidence="1">Belongs to the GMC oxidoreductase family.</text>
</comment>
<evidence type="ECO:0000313" key="7">
    <source>
        <dbReference type="Proteomes" id="UP001140502"/>
    </source>
</evidence>
<keyword evidence="4" id="KW-0560">Oxidoreductase</keyword>
<dbReference type="Proteomes" id="UP001140502">
    <property type="component" value="Unassembled WGS sequence"/>
</dbReference>
<sequence>MEVLISITRDRDSGQVLIDPSRGIPRVAYTPSKFDARSNLMGMIALAKILYIQGAREIHPALPGLRPFIRAQGASEKFIDDSAGITDERFQAWLKEMEAYGNKTPDTPFCSAHQMSSCRMSSRQSDGVVDEFGKVWGCEGLYVADASVLPSASGVNPMVTIMAISERIGSAIAQELASERQETARI</sequence>
<keyword evidence="7" id="KW-1185">Reference proteome</keyword>
<accession>A0A9W9BND6</accession>
<reference evidence="6" key="1">
    <citation type="submission" date="2022-10" db="EMBL/GenBank/DDBJ databases">
        <title>Tapping the CABI collections for fungal endophytes: first genome assemblies for Collariella, Neodidymelliopsis, Ascochyta clinopodiicola, Didymella pomorum, Didymosphaeria variabile, Neocosmospora piperis and Neocucurbitaria cava.</title>
        <authorList>
            <person name="Hill R."/>
        </authorList>
    </citation>
    <scope>NUCLEOTIDE SEQUENCE</scope>
    <source>
        <strain evidence="6">IMI 366586</strain>
    </source>
</reference>
<dbReference type="Gene3D" id="3.50.50.60">
    <property type="entry name" value="FAD/NAD(P)-binding domain"/>
    <property type="match status" value="1"/>
</dbReference>
<dbReference type="SUPFAM" id="SSF51905">
    <property type="entry name" value="FAD/NAD(P)-binding domain"/>
    <property type="match status" value="1"/>
</dbReference>
<proteinExistence type="inferred from homology"/>
<evidence type="ECO:0000256" key="4">
    <source>
        <dbReference type="ARBA" id="ARBA00023002"/>
    </source>
</evidence>
<dbReference type="InterPro" id="IPR007867">
    <property type="entry name" value="GMC_OxRtase_C"/>
</dbReference>
<keyword evidence="2" id="KW-0285">Flavoprotein</keyword>
<dbReference type="Pfam" id="PF05199">
    <property type="entry name" value="GMC_oxred_C"/>
    <property type="match status" value="1"/>
</dbReference>
<dbReference type="AlphaFoldDB" id="A0A9W9BND6"/>
<evidence type="ECO:0000256" key="2">
    <source>
        <dbReference type="ARBA" id="ARBA00022630"/>
    </source>
</evidence>
<evidence type="ECO:0000256" key="3">
    <source>
        <dbReference type="ARBA" id="ARBA00022827"/>
    </source>
</evidence>